<keyword evidence="2" id="KW-0472">Membrane</keyword>
<keyword evidence="2" id="KW-0812">Transmembrane</keyword>
<evidence type="ECO:0000313" key="6">
    <source>
        <dbReference type="Proteomes" id="UP001218364"/>
    </source>
</evidence>
<dbReference type="Proteomes" id="UP001218364">
    <property type="component" value="Unassembled WGS sequence"/>
</dbReference>
<sequence length="110" mass="12190">MPKLIQLYIRNVALGFGIAAVFVGLLLWFNVMNLWGLVSTSDVGLLAIGILWFMNGIVFAGVQFAWAVMSLARDDDAGPRRGTPVVSHFEPIRVKAAAPRPQDRRKQPRD</sequence>
<feature type="transmembrane region" description="Helical" evidence="2">
    <location>
        <begin position="43"/>
        <end position="72"/>
    </location>
</feature>
<evidence type="ECO:0000256" key="2">
    <source>
        <dbReference type="SAM" id="Phobius"/>
    </source>
</evidence>
<organism evidence="3 5">
    <name type="scientific">Phaeobacter gallaeciensis</name>
    <dbReference type="NCBI Taxonomy" id="60890"/>
    <lineage>
        <taxon>Bacteria</taxon>
        <taxon>Pseudomonadati</taxon>
        <taxon>Pseudomonadota</taxon>
        <taxon>Alphaproteobacteria</taxon>
        <taxon>Rhodobacterales</taxon>
        <taxon>Roseobacteraceae</taxon>
        <taxon>Phaeobacter</taxon>
    </lineage>
</organism>
<evidence type="ECO:0000256" key="1">
    <source>
        <dbReference type="SAM" id="MobiDB-lite"/>
    </source>
</evidence>
<dbReference type="RefSeq" id="WP_065270899.1">
    <property type="nucleotide sequence ID" value="NZ_CP015124.1"/>
</dbReference>
<accession>A0A1B0ZNT7</accession>
<feature type="transmembrane region" description="Helical" evidence="2">
    <location>
        <begin position="12"/>
        <end position="31"/>
    </location>
</feature>
<dbReference type="EMBL" id="CP015124">
    <property type="protein sequence ID" value="ANP35829.1"/>
    <property type="molecule type" value="Genomic_DNA"/>
</dbReference>
<keyword evidence="5" id="KW-1185">Reference proteome</keyword>
<evidence type="ECO:0000313" key="3">
    <source>
        <dbReference type="EMBL" id="ANP35829.1"/>
    </source>
</evidence>
<gene>
    <name evidence="3" type="ORF">JL2886_00905</name>
    <name evidence="4" type="ORF">PXK24_08970</name>
</gene>
<dbReference type="Proteomes" id="UP000092565">
    <property type="component" value="Chromosome"/>
</dbReference>
<protein>
    <submittedName>
        <fullName evidence="3">Uncharacterized protein</fullName>
    </submittedName>
</protein>
<evidence type="ECO:0000313" key="5">
    <source>
        <dbReference type="Proteomes" id="UP000092565"/>
    </source>
</evidence>
<dbReference type="AlphaFoldDB" id="A0A1B0ZNT7"/>
<feature type="compositionally biased region" description="Basic and acidic residues" evidence="1">
    <location>
        <begin position="101"/>
        <end position="110"/>
    </location>
</feature>
<dbReference type="EMBL" id="JARCJK010000003">
    <property type="protein sequence ID" value="MDE4165824.1"/>
    <property type="molecule type" value="Genomic_DNA"/>
</dbReference>
<evidence type="ECO:0000313" key="4">
    <source>
        <dbReference type="EMBL" id="MDE4165824.1"/>
    </source>
</evidence>
<dbReference type="OrthoDB" id="8115457at2"/>
<reference evidence="3 5" key="1">
    <citation type="submission" date="2016-04" db="EMBL/GenBank/DDBJ databases">
        <authorList>
            <person name="Evans L.H."/>
            <person name="Alamgir A."/>
            <person name="Owens N."/>
            <person name="Weber N.D."/>
            <person name="Virtaneva K."/>
            <person name="Barbian K."/>
            <person name="Babar A."/>
            <person name="Rosenke K."/>
        </authorList>
    </citation>
    <scope>NUCLEOTIDE SEQUENCE [LARGE SCALE GENOMIC DNA]</scope>
    <source>
        <strain evidence="3 5">JL2886</strain>
    </source>
</reference>
<keyword evidence="2" id="KW-1133">Transmembrane helix</keyword>
<name>A0A1B0ZNT7_9RHOB</name>
<proteinExistence type="predicted"/>
<dbReference type="PATRIC" id="fig|60890.4.peg.883"/>
<feature type="region of interest" description="Disordered" evidence="1">
    <location>
        <begin position="75"/>
        <end position="110"/>
    </location>
</feature>
<reference evidence="4 6" key="2">
    <citation type="submission" date="2023-02" db="EMBL/GenBank/DDBJ databases">
        <title>Population genomics of bacteria associated with diatom.</title>
        <authorList>
            <person name="Xie J."/>
            <person name="Wang H."/>
        </authorList>
    </citation>
    <scope>NUCLEOTIDE SEQUENCE [LARGE SCALE GENOMIC DNA]</scope>
    <source>
        <strain evidence="4 6">PT47_8</strain>
    </source>
</reference>